<evidence type="ECO:0000256" key="1">
    <source>
        <dbReference type="SAM" id="MobiDB-lite"/>
    </source>
</evidence>
<dbReference type="InterPro" id="IPR036390">
    <property type="entry name" value="WH_DNA-bd_sf"/>
</dbReference>
<dbReference type="AlphaFoldDB" id="A0A4R1HYJ1"/>
<sequence length="128" mass="14216">MTVTLRDRHHLHLVLLAGLRDRPASGADLDRELARRSGGRLRIGVRTVYAELHHLARNDLVASDGPGRYRLTDAGLRSLRHRERQWDGYTAAVDGVLATGRPDDSDGRRAEPDLRAGPSARRAARSPR</sequence>
<dbReference type="SUPFAM" id="SSF46785">
    <property type="entry name" value="Winged helix' DNA-binding domain"/>
    <property type="match status" value="1"/>
</dbReference>
<proteinExistence type="predicted"/>
<evidence type="ECO:0000313" key="3">
    <source>
        <dbReference type="Proteomes" id="UP000295560"/>
    </source>
</evidence>
<dbReference type="Gene3D" id="1.10.10.10">
    <property type="entry name" value="Winged helix-like DNA-binding domain superfamily/Winged helix DNA-binding domain"/>
    <property type="match status" value="1"/>
</dbReference>
<evidence type="ECO:0000313" key="2">
    <source>
        <dbReference type="EMBL" id="TCK22642.1"/>
    </source>
</evidence>
<dbReference type="RefSeq" id="WP_132431644.1">
    <property type="nucleotide sequence ID" value="NZ_SMFZ01000002.1"/>
</dbReference>
<protein>
    <submittedName>
        <fullName evidence="2">DNA-binding PadR family transcriptional regulator</fullName>
    </submittedName>
</protein>
<gene>
    <name evidence="2" type="ORF">EV378_6650</name>
</gene>
<feature type="compositionally biased region" description="Basic and acidic residues" evidence="1">
    <location>
        <begin position="101"/>
        <end position="114"/>
    </location>
</feature>
<dbReference type="EMBL" id="SMFZ01000002">
    <property type="protein sequence ID" value="TCK22642.1"/>
    <property type="molecule type" value="Genomic_DNA"/>
</dbReference>
<dbReference type="InterPro" id="IPR036388">
    <property type="entry name" value="WH-like_DNA-bd_sf"/>
</dbReference>
<keyword evidence="3" id="KW-1185">Reference proteome</keyword>
<dbReference type="PANTHER" id="PTHR43252">
    <property type="entry name" value="TRANSCRIPTIONAL REGULATOR YQJI"/>
    <property type="match status" value="1"/>
</dbReference>
<accession>A0A4R1HYJ1</accession>
<reference evidence="2 3" key="1">
    <citation type="submission" date="2019-03" db="EMBL/GenBank/DDBJ databases">
        <title>Sequencing the genomes of 1000 actinobacteria strains.</title>
        <authorList>
            <person name="Klenk H.-P."/>
        </authorList>
    </citation>
    <scope>NUCLEOTIDE SEQUENCE [LARGE SCALE GENOMIC DNA]</scope>
    <source>
        <strain evidence="2 3">DSM 44969</strain>
    </source>
</reference>
<dbReference type="GO" id="GO:0003677">
    <property type="term" value="F:DNA binding"/>
    <property type="evidence" value="ECO:0007669"/>
    <property type="project" value="UniProtKB-KW"/>
</dbReference>
<dbReference type="Proteomes" id="UP000295560">
    <property type="component" value="Unassembled WGS sequence"/>
</dbReference>
<dbReference type="PANTHER" id="PTHR43252:SF7">
    <property type="entry name" value="TRANSCRIPTIONAL REGULATOR YQJI"/>
    <property type="match status" value="1"/>
</dbReference>
<dbReference type="OrthoDB" id="9814826at2"/>
<keyword evidence="2" id="KW-0238">DNA-binding</keyword>
<organism evidence="2 3">
    <name type="scientific">Pseudonocardia endophytica</name>
    <dbReference type="NCBI Taxonomy" id="401976"/>
    <lineage>
        <taxon>Bacteria</taxon>
        <taxon>Bacillati</taxon>
        <taxon>Actinomycetota</taxon>
        <taxon>Actinomycetes</taxon>
        <taxon>Pseudonocardiales</taxon>
        <taxon>Pseudonocardiaceae</taxon>
        <taxon>Pseudonocardia</taxon>
    </lineage>
</organism>
<feature type="region of interest" description="Disordered" evidence="1">
    <location>
        <begin position="97"/>
        <end position="128"/>
    </location>
</feature>
<name>A0A4R1HYJ1_PSEEN</name>
<comment type="caution">
    <text evidence="2">The sequence shown here is derived from an EMBL/GenBank/DDBJ whole genome shotgun (WGS) entry which is preliminary data.</text>
</comment>